<dbReference type="OrthoDB" id="2004788at2"/>
<sequence>MPKPYDNYTGDQNSDPYGHNPQHTWDNQYQYGQQPYGHQPYGQYQYGEDQYAQQNYTQPQFGQPQFGQQPFDPNYPDFQPTYSGNAAYAPMTEPKSYMAAALLAFFLGGWGAHNFYLGYKAKAVTQLVLCLLGFATAIFIIGFAFLAVVSVWAFIEFIMILLRSGSYAHDAYGVPLRN</sequence>
<keyword evidence="9" id="KW-1185">Reference proteome</keyword>
<accession>A0A418Q9P7</accession>
<organism evidence="8 9">
    <name type="scientific">Corynebacterium falsenii</name>
    <dbReference type="NCBI Taxonomy" id="108486"/>
    <lineage>
        <taxon>Bacteria</taxon>
        <taxon>Bacillati</taxon>
        <taxon>Actinomycetota</taxon>
        <taxon>Actinomycetes</taxon>
        <taxon>Mycobacteriales</taxon>
        <taxon>Corynebacteriaceae</taxon>
        <taxon>Corynebacterium</taxon>
    </lineage>
</organism>
<protein>
    <submittedName>
        <fullName evidence="8">TM2 domain-containing protein</fullName>
    </submittedName>
</protein>
<dbReference type="EMBL" id="QXJK01000001">
    <property type="protein sequence ID" value="RIX36699.1"/>
    <property type="molecule type" value="Genomic_DNA"/>
</dbReference>
<feature type="domain" description="TM2" evidence="7">
    <location>
        <begin position="94"/>
        <end position="143"/>
    </location>
</feature>
<evidence type="ECO:0000256" key="4">
    <source>
        <dbReference type="ARBA" id="ARBA00023136"/>
    </source>
</evidence>
<evidence type="ECO:0000313" key="8">
    <source>
        <dbReference type="EMBL" id="RIX36699.1"/>
    </source>
</evidence>
<feature type="compositionally biased region" description="Polar residues" evidence="5">
    <location>
        <begin position="9"/>
        <end position="27"/>
    </location>
</feature>
<evidence type="ECO:0000313" key="9">
    <source>
        <dbReference type="Proteomes" id="UP000285278"/>
    </source>
</evidence>
<feature type="transmembrane region" description="Helical" evidence="6">
    <location>
        <begin position="97"/>
        <end position="117"/>
    </location>
</feature>
<dbReference type="Pfam" id="PF05154">
    <property type="entry name" value="TM2"/>
    <property type="match status" value="1"/>
</dbReference>
<evidence type="ECO:0000259" key="7">
    <source>
        <dbReference type="Pfam" id="PF05154"/>
    </source>
</evidence>
<evidence type="ECO:0000256" key="6">
    <source>
        <dbReference type="SAM" id="Phobius"/>
    </source>
</evidence>
<comment type="subcellular location">
    <subcellularLocation>
        <location evidence="1">Membrane</location>
        <topology evidence="1">Multi-pass membrane protein</topology>
    </subcellularLocation>
</comment>
<dbReference type="AlphaFoldDB" id="A0A418Q9P7"/>
<dbReference type="RefSeq" id="WP_119664063.1">
    <property type="nucleotide sequence ID" value="NZ_JAQPSN010000001.1"/>
</dbReference>
<comment type="caution">
    <text evidence="8">The sequence shown here is derived from an EMBL/GenBank/DDBJ whole genome shotgun (WGS) entry which is preliminary data.</text>
</comment>
<evidence type="ECO:0000256" key="5">
    <source>
        <dbReference type="SAM" id="MobiDB-lite"/>
    </source>
</evidence>
<evidence type="ECO:0000256" key="1">
    <source>
        <dbReference type="ARBA" id="ARBA00004141"/>
    </source>
</evidence>
<feature type="transmembrane region" description="Helical" evidence="6">
    <location>
        <begin position="129"/>
        <end position="155"/>
    </location>
</feature>
<reference evidence="8 9" key="1">
    <citation type="submission" date="2018-09" db="EMBL/GenBank/DDBJ databases">
        <title>Optimization and identification of Corynebacterium falsenii FN1-14 from fish paste.</title>
        <authorList>
            <person name="Daroonpunt R."/>
            <person name="Tanasupawat S."/>
        </authorList>
    </citation>
    <scope>NUCLEOTIDE SEQUENCE [LARGE SCALE GENOMIC DNA]</scope>
    <source>
        <strain evidence="8 9">FN1-14</strain>
    </source>
</reference>
<dbReference type="GO" id="GO:0016020">
    <property type="term" value="C:membrane"/>
    <property type="evidence" value="ECO:0007669"/>
    <property type="project" value="UniProtKB-SubCell"/>
</dbReference>
<evidence type="ECO:0000256" key="3">
    <source>
        <dbReference type="ARBA" id="ARBA00022989"/>
    </source>
</evidence>
<dbReference type="InterPro" id="IPR007829">
    <property type="entry name" value="TM2"/>
</dbReference>
<feature type="region of interest" description="Disordered" evidence="5">
    <location>
        <begin position="1"/>
        <end position="32"/>
    </location>
</feature>
<name>A0A418Q9P7_9CORY</name>
<evidence type="ECO:0000256" key="2">
    <source>
        <dbReference type="ARBA" id="ARBA00022692"/>
    </source>
</evidence>
<dbReference type="Proteomes" id="UP000285278">
    <property type="component" value="Unassembled WGS sequence"/>
</dbReference>
<gene>
    <name evidence="8" type="ORF">D3M95_00340</name>
</gene>
<keyword evidence="4 6" id="KW-0472">Membrane</keyword>
<keyword evidence="2 6" id="KW-0812">Transmembrane</keyword>
<proteinExistence type="predicted"/>
<keyword evidence="3 6" id="KW-1133">Transmembrane helix</keyword>